<gene>
    <name evidence="3" type="ORF">GCM10022263_16190</name>
</gene>
<name>A0ABP6V3R6_9ACTN</name>
<proteinExistence type="predicted"/>
<dbReference type="Proteomes" id="UP001500301">
    <property type="component" value="Unassembled WGS sequence"/>
</dbReference>
<protein>
    <submittedName>
        <fullName evidence="3">LLM class F420-dependent oxidoreductase</fullName>
    </submittedName>
</protein>
<keyword evidence="1" id="KW-0560">Oxidoreductase</keyword>
<evidence type="ECO:0000256" key="1">
    <source>
        <dbReference type="ARBA" id="ARBA00023002"/>
    </source>
</evidence>
<organism evidence="3 4">
    <name type="scientific">Nocardioides daeguensis</name>
    <dbReference type="NCBI Taxonomy" id="908359"/>
    <lineage>
        <taxon>Bacteria</taxon>
        <taxon>Bacillati</taxon>
        <taxon>Actinomycetota</taxon>
        <taxon>Actinomycetes</taxon>
        <taxon>Propionibacteriales</taxon>
        <taxon>Nocardioidaceae</taxon>
        <taxon>Nocardioides</taxon>
    </lineage>
</organism>
<keyword evidence="4" id="KW-1185">Reference proteome</keyword>
<dbReference type="EMBL" id="BAABBB010000009">
    <property type="protein sequence ID" value="GAA3528355.1"/>
    <property type="molecule type" value="Genomic_DNA"/>
</dbReference>
<dbReference type="InterPro" id="IPR011251">
    <property type="entry name" value="Luciferase-like_dom"/>
</dbReference>
<dbReference type="Gene3D" id="3.20.20.30">
    <property type="entry name" value="Luciferase-like domain"/>
    <property type="match status" value="1"/>
</dbReference>
<dbReference type="NCBIfam" id="TIGR03559">
    <property type="entry name" value="F420_Rv3520c"/>
    <property type="match status" value="1"/>
</dbReference>
<dbReference type="PANTHER" id="PTHR43244:SF1">
    <property type="entry name" value="5,10-METHYLENETETRAHYDROMETHANOPTERIN REDUCTASE"/>
    <property type="match status" value="1"/>
</dbReference>
<reference evidence="4" key="1">
    <citation type="journal article" date="2019" name="Int. J. Syst. Evol. Microbiol.">
        <title>The Global Catalogue of Microorganisms (GCM) 10K type strain sequencing project: providing services to taxonomists for standard genome sequencing and annotation.</title>
        <authorList>
            <consortium name="The Broad Institute Genomics Platform"/>
            <consortium name="The Broad Institute Genome Sequencing Center for Infectious Disease"/>
            <person name="Wu L."/>
            <person name="Ma J."/>
        </authorList>
    </citation>
    <scope>NUCLEOTIDE SEQUENCE [LARGE SCALE GENOMIC DNA]</scope>
    <source>
        <strain evidence="4">JCM 17460</strain>
    </source>
</reference>
<dbReference type="PANTHER" id="PTHR43244">
    <property type="match status" value="1"/>
</dbReference>
<comment type="caution">
    <text evidence="3">The sequence shown here is derived from an EMBL/GenBank/DDBJ whole genome shotgun (WGS) entry which is preliminary data.</text>
</comment>
<dbReference type="Pfam" id="PF00296">
    <property type="entry name" value="Bac_luciferase"/>
    <property type="match status" value="1"/>
</dbReference>
<dbReference type="InterPro" id="IPR019951">
    <property type="entry name" value="F420_OxRdatse_Rv3520c_pred"/>
</dbReference>
<dbReference type="RefSeq" id="WP_246591943.1">
    <property type="nucleotide sequence ID" value="NZ_BAABBB010000009.1"/>
</dbReference>
<evidence type="ECO:0000313" key="4">
    <source>
        <dbReference type="Proteomes" id="UP001500301"/>
    </source>
</evidence>
<feature type="domain" description="Luciferase-like" evidence="2">
    <location>
        <begin position="11"/>
        <end position="324"/>
    </location>
</feature>
<evidence type="ECO:0000259" key="2">
    <source>
        <dbReference type="Pfam" id="PF00296"/>
    </source>
</evidence>
<dbReference type="CDD" id="cd01097">
    <property type="entry name" value="Tetrahydromethanopterin_reductase"/>
    <property type="match status" value="1"/>
</dbReference>
<dbReference type="InterPro" id="IPR036661">
    <property type="entry name" value="Luciferase-like_sf"/>
</dbReference>
<accession>A0ABP6V3R6</accession>
<dbReference type="InterPro" id="IPR050564">
    <property type="entry name" value="F420-G6PD/mer"/>
</dbReference>
<dbReference type="SUPFAM" id="SSF51679">
    <property type="entry name" value="Bacterial luciferase-like"/>
    <property type="match status" value="1"/>
</dbReference>
<sequence length="358" mass="38848">MSKVRIGMVVDYAGGFAETAELMRAYEQAGLELAAVPEAYSFDGVSQLGYLAAKTERLELMSAIFQVYSRTPTLIAMTAAGLDFVSAGRFTLGLGASGPQVVEGFHGVKYDAPLGRTREVVEICRQVWRREPVEHRGRHYTVPLTKQDGGTGLGKPLKIINHPVRSDIPVSIAALGEKNVALVAEIAQGWQPLFFHPRKAQLAWGDALAEGFARRDPALGELDIQLQMNFLIGEPGPEEIQKVRDQLALYIGGMGARDKNFYNQLACRYGYEAEAKEIQDLYLSGNKAQAAAAVPADLVEAVTLMGEEDSVRRQLREFAEAGVRTLLLNPVAADPADRVDHVRRLAGINAGLTTAGVS</sequence>
<evidence type="ECO:0000313" key="3">
    <source>
        <dbReference type="EMBL" id="GAA3528355.1"/>
    </source>
</evidence>